<protein>
    <submittedName>
        <fullName evidence="1">Uncharacterized protein</fullName>
    </submittedName>
</protein>
<keyword evidence="2" id="KW-1185">Reference proteome</keyword>
<dbReference type="Proteomes" id="UP000598996">
    <property type="component" value="Unassembled WGS sequence"/>
</dbReference>
<comment type="caution">
    <text evidence="1">The sequence shown here is derived from an EMBL/GenBank/DDBJ whole genome shotgun (WGS) entry which is preliminary data.</text>
</comment>
<dbReference type="EMBL" id="JAENHO010000018">
    <property type="protein sequence ID" value="MBL7261366.1"/>
    <property type="molecule type" value="Genomic_DNA"/>
</dbReference>
<organism evidence="1 2">
    <name type="scientific">Paractinoplanes lichenicola</name>
    <dbReference type="NCBI Taxonomy" id="2802976"/>
    <lineage>
        <taxon>Bacteria</taxon>
        <taxon>Bacillati</taxon>
        <taxon>Actinomycetota</taxon>
        <taxon>Actinomycetes</taxon>
        <taxon>Micromonosporales</taxon>
        <taxon>Micromonosporaceae</taxon>
        <taxon>Paractinoplanes</taxon>
    </lineage>
</organism>
<accession>A0ABS1W3Q3</accession>
<reference evidence="1 2" key="1">
    <citation type="submission" date="2021-01" db="EMBL/GenBank/DDBJ databases">
        <title>Actinoplanes sp. nov. LDG1-01 isolated from lichen.</title>
        <authorList>
            <person name="Saeng-In P."/>
            <person name="Phongsopitanun W."/>
            <person name="Kanchanasin P."/>
            <person name="Yuki M."/>
            <person name="Kudo T."/>
            <person name="Ohkuma M."/>
            <person name="Tanasupawat S."/>
        </authorList>
    </citation>
    <scope>NUCLEOTIDE SEQUENCE [LARGE SCALE GENOMIC DNA]</scope>
    <source>
        <strain evidence="1 2">LDG1-01</strain>
    </source>
</reference>
<proteinExistence type="predicted"/>
<evidence type="ECO:0000313" key="1">
    <source>
        <dbReference type="EMBL" id="MBL7261366.1"/>
    </source>
</evidence>
<sequence length="261" mass="29412">MTIEWMLAKYIPDVQRNEPVNVGVVLRYNDETLCKFVGENAAGNIDGRKTGTRFASPEAYKLWVKHWRSAIRNAPSFQKLSESRRGGDNYYLEPGGQFMIGNPEAGPNALLAELFELLVDKDDAAAPDVLQLSERAIRTLPMAKEIQRDSDILVHHAGGEDELRFHYRYDNGRPHLMQRVNLSPDARTWDRVHSMTWSFEKVVAAEDPELKESQCIALVKYSSEESAGLHRQLGQLSRLAQVVNVGDVSSAQAELLVLLEH</sequence>
<gene>
    <name evidence="1" type="ORF">JKJ07_44485</name>
</gene>
<name>A0ABS1W3Q3_9ACTN</name>
<dbReference type="RefSeq" id="WP_202998120.1">
    <property type="nucleotide sequence ID" value="NZ_JAENHO010000018.1"/>
</dbReference>
<evidence type="ECO:0000313" key="2">
    <source>
        <dbReference type="Proteomes" id="UP000598996"/>
    </source>
</evidence>